<dbReference type="PANTHER" id="PTHR42912:SF80">
    <property type="entry name" value="METHYLTRANSFERASE DOMAIN-CONTAINING PROTEIN"/>
    <property type="match status" value="1"/>
</dbReference>
<reference evidence="2 3" key="1">
    <citation type="submission" date="2023-07" db="EMBL/GenBank/DDBJ databases">
        <title>Genomic Encyclopedia of Type Strains, Phase IV (KMG-IV): sequencing the most valuable type-strain genomes for metagenomic binning, comparative biology and taxonomic classification.</title>
        <authorList>
            <person name="Goeker M."/>
        </authorList>
    </citation>
    <scope>NUCLEOTIDE SEQUENCE [LARGE SCALE GENOMIC DNA]</scope>
    <source>
        <strain evidence="2 3">DSM 19619</strain>
    </source>
</reference>
<evidence type="ECO:0000313" key="2">
    <source>
        <dbReference type="EMBL" id="MDQ0472969.1"/>
    </source>
</evidence>
<dbReference type="EC" id="2.1.1.71" evidence="2"/>
<keyword evidence="3" id="KW-1185">Reference proteome</keyword>
<dbReference type="GO" id="GO:0032259">
    <property type="term" value="P:methylation"/>
    <property type="evidence" value="ECO:0007669"/>
    <property type="project" value="UniProtKB-KW"/>
</dbReference>
<dbReference type="InterPro" id="IPR050508">
    <property type="entry name" value="Methyltransf_Superfamily"/>
</dbReference>
<keyword evidence="2" id="KW-0489">Methyltransferase</keyword>
<dbReference type="RefSeq" id="WP_307280584.1">
    <property type="nucleotide sequence ID" value="NZ_JAUSVX010000014.1"/>
</dbReference>
<dbReference type="Pfam" id="PF08241">
    <property type="entry name" value="Methyltransf_11"/>
    <property type="match status" value="1"/>
</dbReference>
<dbReference type="EMBL" id="JAUSVX010000014">
    <property type="protein sequence ID" value="MDQ0472969.1"/>
    <property type="molecule type" value="Genomic_DNA"/>
</dbReference>
<accession>A0ABU0JFB4</accession>
<dbReference type="InterPro" id="IPR029063">
    <property type="entry name" value="SAM-dependent_MTases_sf"/>
</dbReference>
<dbReference type="SUPFAM" id="SSF53335">
    <property type="entry name" value="S-adenosyl-L-methionine-dependent methyltransferases"/>
    <property type="match status" value="1"/>
</dbReference>
<dbReference type="CDD" id="cd02440">
    <property type="entry name" value="AdoMet_MTases"/>
    <property type="match status" value="1"/>
</dbReference>
<dbReference type="Gene3D" id="3.40.50.150">
    <property type="entry name" value="Vaccinia Virus protein VP39"/>
    <property type="match status" value="1"/>
</dbReference>
<dbReference type="GO" id="GO:0000773">
    <property type="term" value="F:phosphatidyl-N-methylethanolamine N-methyltransferase activity"/>
    <property type="evidence" value="ECO:0007669"/>
    <property type="project" value="UniProtKB-EC"/>
</dbReference>
<comment type="caution">
    <text evidence="2">The sequence shown here is derived from an EMBL/GenBank/DDBJ whole genome shotgun (WGS) entry which is preliminary data.</text>
</comment>
<keyword evidence="2" id="KW-0808">Transferase</keyword>
<evidence type="ECO:0000313" key="3">
    <source>
        <dbReference type="Proteomes" id="UP001242480"/>
    </source>
</evidence>
<feature type="domain" description="Methyltransferase type 11" evidence="1">
    <location>
        <begin position="55"/>
        <end position="150"/>
    </location>
</feature>
<dbReference type="EC" id="2.1.1.17" evidence="2"/>
<dbReference type="GO" id="GO:0004608">
    <property type="term" value="F:phosphatidylethanolamine N-methyltransferase activity"/>
    <property type="evidence" value="ECO:0007669"/>
    <property type="project" value="UniProtKB-EC"/>
</dbReference>
<dbReference type="PANTHER" id="PTHR42912">
    <property type="entry name" value="METHYLTRANSFERASE"/>
    <property type="match status" value="1"/>
</dbReference>
<name>A0ABU0JFB4_9HYPH</name>
<evidence type="ECO:0000259" key="1">
    <source>
        <dbReference type="Pfam" id="PF08241"/>
    </source>
</evidence>
<proteinExistence type="predicted"/>
<sequence>MAGAEPTFYTAMRTKDVLEAYARWAPVYDLVFGPILKSSRKAAVAALPPDAGRVLEVGVGTGVSLPDYPRHMRVVGIDLSASMLARARARAKREGLTHVEGLIEMDASRLAFPDDSFDVAMAMYVMTVVPDPAGTMAEMRRVVRPGGRVLAVSHFASDAPARRALSSALSPLARLMGWNTTISASRLAAVPGFRLVSDRAVGIFGFHRLLEFEVVK</sequence>
<organism evidence="2 3">
    <name type="scientific">Labrys wisconsinensis</name>
    <dbReference type="NCBI Taxonomy" id="425677"/>
    <lineage>
        <taxon>Bacteria</taxon>
        <taxon>Pseudomonadati</taxon>
        <taxon>Pseudomonadota</taxon>
        <taxon>Alphaproteobacteria</taxon>
        <taxon>Hyphomicrobiales</taxon>
        <taxon>Xanthobacteraceae</taxon>
        <taxon>Labrys</taxon>
    </lineage>
</organism>
<gene>
    <name evidence="2" type="ORF">QO011_006002</name>
</gene>
<dbReference type="InterPro" id="IPR013216">
    <property type="entry name" value="Methyltransf_11"/>
</dbReference>
<protein>
    <submittedName>
        <fullName evidence="2">Phosphatidylethanolamine/phosphatidyl-N-methylethanolamine N-methyltransferase</fullName>
        <ecNumber evidence="2">2.1.1.17</ecNumber>
        <ecNumber evidence="2">2.1.1.71</ecNumber>
    </submittedName>
</protein>
<dbReference type="Proteomes" id="UP001242480">
    <property type="component" value="Unassembled WGS sequence"/>
</dbReference>